<protein>
    <recommendedName>
        <fullName evidence="9">G-protein coupled receptors family 1 profile domain-containing protein</fullName>
    </recommendedName>
</protein>
<dbReference type="PROSITE" id="PS50262">
    <property type="entry name" value="G_PROTEIN_RECEP_F1_2"/>
    <property type="match status" value="1"/>
</dbReference>
<organism evidence="10 11">
    <name type="scientific">Henosepilachna vigintioctopunctata</name>
    <dbReference type="NCBI Taxonomy" id="420089"/>
    <lineage>
        <taxon>Eukaryota</taxon>
        <taxon>Metazoa</taxon>
        <taxon>Ecdysozoa</taxon>
        <taxon>Arthropoda</taxon>
        <taxon>Hexapoda</taxon>
        <taxon>Insecta</taxon>
        <taxon>Pterygota</taxon>
        <taxon>Neoptera</taxon>
        <taxon>Endopterygota</taxon>
        <taxon>Coleoptera</taxon>
        <taxon>Polyphaga</taxon>
        <taxon>Cucujiformia</taxon>
        <taxon>Coccinelloidea</taxon>
        <taxon>Coccinellidae</taxon>
        <taxon>Epilachninae</taxon>
        <taxon>Epilachnini</taxon>
        <taxon>Henosepilachna</taxon>
    </lineage>
</organism>
<keyword evidence="7" id="KW-0807">Transducer</keyword>
<proteinExistence type="inferred from homology"/>
<keyword evidence="6 8" id="KW-0472">Membrane</keyword>
<evidence type="ECO:0000313" key="11">
    <source>
        <dbReference type="Proteomes" id="UP001431783"/>
    </source>
</evidence>
<dbReference type="Pfam" id="PF00001">
    <property type="entry name" value="7tm_1"/>
    <property type="match status" value="1"/>
</dbReference>
<dbReference type="InterPro" id="IPR017452">
    <property type="entry name" value="GPCR_Rhodpsn_7TM"/>
</dbReference>
<evidence type="ECO:0000256" key="6">
    <source>
        <dbReference type="ARBA" id="ARBA00023136"/>
    </source>
</evidence>
<feature type="transmembrane region" description="Helical" evidence="8">
    <location>
        <begin position="323"/>
        <end position="350"/>
    </location>
</feature>
<gene>
    <name evidence="10" type="ORF">WA026_005065</name>
</gene>
<sequence>MVVMHNRSQYLLDQVNNEVFKNGTISGDISNRSNLLYQVLISSFGAIISITNLAALISSCASLRRDKDGKCVYILLGNMALAALINGIIIIFVQVFPVNMRNHQLCSWQIGQVLSDALISIYCIGVMAIERYLYIIYGLQYGRRRHLFKLQALLSLIWILGISIGYLPLMGWSGDSKNGQECWFVTVAPKNLIFIAIIFFTLPLLTVMLLYAIISYNALKTIVKPHLSLNSSHKSQDNNISRLRAFKNKTTQLPNTDDKQFSFVSRIFLMSFSKNVNTTKRWKAVKVVIFPTTSFFLSWYLYIIVSLYYVTACEDISTKRCKSLMLILASPLSVLAFVNSLLHPILYAWWHKGFNHVFKKRVGTVRSKNSRQNTDIVRSVYQQTNILQKSSDKATKV</sequence>
<keyword evidence="7" id="KW-0675">Receptor</keyword>
<feature type="transmembrane region" description="Helical" evidence="8">
    <location>
        <begin position="192"/>
        <end position="214"/>
    </location>
</feature>
<dbReference type="Gene3D" id="1.20.1070.10">
    <property type="entry name" value="Rhodopsin 7-helix transmembrane proteins"/>
    <property type="match status" value="1"/>
</dbReference>
<evidence type="ECO:0000313" key="10">
    <source>
        <dbReference type="EMBL" id="KAK9884111.1"/>
    </source>
</evidence>
<evidence type="ECO:0000256" key="1">
    <source>
        <dbReference type="ARBA" id="ARBA00004651"/>
    </source>
</evidence>
<dbReference type="PANTHER" id="PTHR22750">
    <property type="entry name" value="G-PROTEIN COUPLED RECEPTOR"/>
    <property type="match status" value="1"/>
</dbReference>
<feature type="domain" description="G-protein coupled receptors family 1 profile" evidence="9">
    <location>
        <begin position="51"/>
        <end position="347"/>
    </location>
</feature>
<evidence type="ECO:0000256" key="8">
    <source>
        <dbReference type="SAM" id="Phobius"/>
    </source>
</evidence>
<dbReference type="PROSITE" id="PS00237">
    <property type="entry name" value="G_PROTEIN_RECEP_F1_1"/>
    <property type="match status" value="1"/>
</dbReference>
<comment type="caution">
    <text evidence="10">The sequence shown here is derived from an EMBL/GenBank/DDBJ whole genome shotgun (WGS) entry which is preliminary data.</text>
</comment>
<comment type="similarity">
    <text evidence="2 7">Belongs to the G-protein coupled receptor 1 family.</text>
</comment>
<name>A0AAW1UKH9_9CUCU</name>
<dbReference type="GO" id="GO:0005886">
    <property type="term" value="C:plasma membrane"/>
    <property type="evidence" value="ECO:0007669"/>
    <property type="project" value="UniProtKB-SubCell"/>
</dbReference>
<evidence type="ECO:0000259" key="9">
    <source>
        <dbReference type="PROSITE" id="PS50262"/>
    </source>
</evidence>
<dbReference type="AlphaFoldDB" id="A0AAW1UKH9"/>
<feature type="transmembrane region" description="Helical" evidence="8">
    <location>
        <begin position="108"/>
        <end position="129"/>
    </location>
</feature>
<evidence type="ECO:0000256" key="5">
    <source>
        <dbReference type="ARBA" id="ARBA00022989"/>
    </source>
</evidence>
<feature type="transmembrane region" description="Helical" evidence="8">
    <location>
        <begin position="72"/>
        <end position="96"/>
    </location>
</feature>
<evidence type="ECO:0000256" key="7">
    <source>
        <dbReference type="RuleBase" id="RU000688"/>
    </source>
</evidence>
<evidence type="ECO:0000256" key="4">
    <source>
        <dbReference type="ARBA" id="ARBA00022692"/>
    </source>
</evidence>
<dbReference type="GO" id="GO:0004930">
    <property type="term" value="F:G protein-coupled receptor activity"/>
    <property type="evidence" value="ECO:0007669"/>
    <property type="project" value="UniProtKB-KW"/>
</dbReference>
<feature type="transmembrane region" description="Helical" evidence="8">
    <location>
        <begin position="150"/>
        <end position="172"/>
    </location>
</feature>
<keyword evidence="3" id="KW-1003">Cell membrane</keyword>
<comment type="subcellular location">
    <subcellularLocation>
        <location evidence="1">Cell membrane</location>
        <topology evidence="1">Multi-pass membrane protein</topology>
    </subcellularLocation>
</comment>
<feature type="transmembrane region" description="Helical" evidence="8">
    <location>
        <begin position="35"/>
        <end position="60"/>
    </location>
</feature>
<keyword evidence="5 8" id="KW-1133">Transmembrane helix</keyword>
<dbReference type="SUPFAM" id="SSF81321">
    <property type="entry name" value="Family A G protein-coupled receptor-like"/>
    <property type="match status" value="1"/>
</dbReference>
<keyword evidence="11" id="KW-1185">Reference proteome</keyword>
<dbReference type="CDD" id="cd00637">
    <property type="entry name" value="7tm_classA_rhodopsin-like"/>
    <property type="match status" value="1"/>
</dbReference>
<reference evidence="10 11" key="1">
    <citation type="submission" date="2023-03" db="EMBL/GenBank/DDBJ databases">
        <title>Genome insight into feeding habits of ladybird beetles.</title>
        <authorList>
            <person name="Li H.-S."/>
            <person name="Huang Y.-H."/>
            <person name="Pang H."/>
        </authorList>
    </citation>
    <scope>NUCLEOTIDE SEQUENCE [LARGE SCALE GENOMIC DNA]</scope>
    <source>
        <strain evidence="10">SYSU_2023b</strain>
        <tissue evidence="10">Whole body</tissue>
    </source>
</reference>
<dbReference type="PRINTS" id="PR00237">
    <property type="entry name" value="GPCRRHODOPSN"/>
</dbReference>
<keyword evidence="7" id="KW-0297">G-protein coupled receptor</keyword>
<dbReference type="Proteomes" id="UP001431783">
    <property type="component" value="Unassembled WGS sequence"/>
</dbReference>
<evidence type="ECO:0000256" key="2">
    <source>
        <dbReference type="ARBA" id="ARBA00010663"/>
    </source>
</evidence>
<dbReference type="InterPro" id="IPR000276">
    <property type="entry name" value="GPCR_Rhodpsn"/>
</dbReference>
<keyword evidence="4 7" id="KW-0812">Transmembrane</keyword>
<dbReference type="EMBL" id="JARQZJ010000092">
    <property type="protein sequence ID" value="KAK9884111.1"/>
    <property type="molecule type" value="Genomic_DNA"/>
</dbReference>
<evidence type="ECO:0000256" key="3">
    <source>
        <dbReference type="ARBA" id="ARBA00022475"/>
    </source>
</evidence>
<accession>A0AAW1UKH9</accession>
<feature type="transmembrane region" description="Helical" evidence="8">
    <location>
        <begin position="287"/>
        <end position="311"/>
    </location>
</feature>